<keyword evidence="1" id="KW-0472">Membrane</keyword>
<dbReference type="EMBL" id="CP024422">
    <property type="protein sequence ID" value="ATQ54596.1"/>
    <property type="molecule type" value="Genomic_DNA"/>
</dbReference>
<dbReference type="AlphaFoldDB" id="A0A2D2BWL2"/>
<dbReference type="Proteomes" id="UP000229314">
    <property type="component" value="Chromosome"/>
</dbReference>
<protein>
    <submittedName>
        <fullName evidence="2">Uncharacterized protein</fullName>
    </submittedName>
</protein>
<keyword evidence="1" id="KW-0812">Transmembrane</keyword>
<feature type="transmembrane region" description="Helical" evidence="1">
    <location>
        <begin position="6"/>
        <end position="26"/>
    </location>
</feature>
<evidence type="ECO:0000313" key="3">
    <source>
        <dbReference type="Proteomes" id="UP000229314"/>
    </source>
</evidence>
<gene>
    <name evidence="2" type="ORF">PYTT13_01425</name>
</gene>
<evidence type="ECO:0000313" key="2">
    <source>
        <dbReference type="EMBL" id="ATQ54596.1"/>
    </source>
</evidence>
<proteinExistence type="predicted"/>
<dbReference type="GeneID" id="78896327"/>
<name>A0A2D2BWL2_9RHOB</name>
<feature type="transmembrane region" description="Helical" evidence="1">
    <location>
        <begin position="165"/>
        <end position="182"/>
    </location>
</feature>
<accession>A0A2D2BWL2</accession>
<feature type="transmembrane region" description="Helical" evidence="1">
    <location>
        <begin position="71"/>
        <end position="92"/>
    </location>
</feature>
<reference evidence="2 3" key="1">
    <citation type="submission" date="2017-10" db="EMBL/GenBank/DDBJ databases">
        <title>Complete genome sequence of Paracoccus yeei TT13 isolated from human skin.</title>
        <authorList>
            <person name="Lee K."/>
            <person name="Lim J.Y."/>
            <person name="Hwang I."/>
        </authorList>
    </citation>
    <scope>NUCLEOTIDE SEQUENCE [LARGE SCALE GENOMIC DNA]</scope>
    <source>
        <strain evidence="2 3">TT13</strain>
    </source>
</reference>
<feature type="transmembrane region" description="Helical" evidence="1">
    <location>
        <begin position="38"/>
        <end position="59"/>
    </location>
</feature>
<dbReference type="RefSeq" id="WP_099648003.1">
    <property type="nucleotide sequence ID" value="NZ_CAJGAB010000003.1"/>
</dbReference>
<feature type="transmembrane region" description="Helical" evidence="1">
    <location>
        <begin position="112"/>
        <end position="131"/>
    </location>
</feature>
<organism evidence="2 3">
    <name type="scientific">Paracoccus yeei</name>
    <dbReference type="NCBI Taxonomy" id="147645"/>
    <lineage>
        <taxon>Bacteria</taxon>
        <taxon>Pseudomonadati</taxon>
        <taxon>Pseudomonadota</taxon>
        <taxon>Alphaproteobacteria</taxon>
        <taxon>Rhodobacterales</taxon>
        <taxon>Paracoccaceae</taxon>
        <taxon>Paracoccus</taxon>
    </lineage>
</organism>
<sequence>MEAYGHLKVLISLILGLSITRVLSGLSRRIQSPDRTEAMYAQIVWALVLLLGAVHFWWWEFNLRLIADWHFGIYVFVLAYTALFFLMATLIYPDNISDHVETERFFLRRRRLFFGLFALSFVFDMGDTWMKGADHWASLGREYPWRMVLGIAIGLAAMRSTRARTLMWLGLGWLAYDLFWILRRYDVLN</sequence>
<keyword evidence="1" id="KW-1133">Transmembrane helix</keyword>
<evidence type="ECO:0000256" key="1">
    <source>
        <dbReference type="SAM" id="Phobius"/>
    </source>
</evidence>